<feature type="compositionally biased region" description="Low complexity" evidence="3">
    <location>
        <begin position="128"/>
        <end position="140"/>
    </location>
</feature>
<feature type="compositionally biased region" description="Low complexity" evidence="3">
    <location>
        <begin position="715"/>
        <end position="737"/>
    </location>
</feature>
<dbReference type="OrthoDB" id="5364245at2759"/>
<sequence>MEADVSLTDKEKVANLVGDGSLMLDAKDLRNKAEEIKNQELKEILDKHESALKHLFYMNYILNKSDSIETYTQIIIDDPSDLSDVDQAKLREFLLEHKLDREKRINIEKSSPNNKLNTIPTTLQQQASSSSSSTTTTTSSVDQAIQPKKPKRVSLPPVERMITRAASGAINPKSVDEILKDAERLGGFPTTPIISQIPNITQNRQSSIRVNMSPKNKDQKKPVTIPPRNVEGSSRQVTASQAVRGGPGHTLTRSFDRDSLVSNYSNQPMYRLLHNPKKVLTTENWKVARDEVKANRVIRRIDELKEESKWSYRQYEPFRDPPRRKTVWDFMIDEALWLQKDFREERKWKIAMAFHMVRWVRDWHNAENKVDLCIKAKEPNYLNNQKRAEEKNENQNQDASSSDEVIDVESVDDEASSMMPPPIAPNVVHNLRQQVFSVPLDEFICELKGPDGQIVDPESIFPDLPPYDRPRPSDKEFVHDYFHQCRIMPITKRMYQRPPQVKRSRKRASDDDDQQSTFIKRAKHDESEMADEQQDSASTLFTLRNVERTVTHVNAPMSQFEKDDIPENRRNSSLMEAIKKASKKRTEAAIKQSQARKNTDQPNQVTHRVFTPIELSRAKSDRERQPPAGIPYLAQGRNQLQFMIQQRQAAAIAAQQQRHPVQQMTPAMAQQAAAAQHFYNSQYRVIQNAQPQPDQQIQQHQQVGQPQPPPPSQPPTIQSQQSQASLQSQSSQSSQQS</sequence>
<protein>
    <recommendedName>
        <fullName evidence="4">HSA domain-containing protein</fullName>
    </recommendedName>
</protein>
<comment type="caution">
    <text evidence="5">The sequence shown here is derived from an EMBL/GenBank/DDBJ whole genome shotgun (WGS) entry which is preliminary data.</text>
</comment>
<dbReference type="GO" id="GO:0005634">
    <property type="term" value="C:nucleus"/>
    <property type="evidence" value="ECO:0007669"/>
    <property type="project" value="UniProtKB-SubCell"/>
</dbReference>
<evidence type="ECO:0000256" key="1">
    <source>
        <dbReference type="ARBA" id="ARBA00004123"/>
    </source>
</evidence>
<name>A0A397HX58_9GLOM</name>
<feature type="compositionally biased region" description="Low complexity" evidence="3">
    <location>
        <begin position="688"/>
        <end position="705"/>
    </location>
</feature>
<dbReference type="Proteomes" id="UP000266861">
    <property type="component" value="Unassembled WGS sequence"/>
</dbReference>
<comment type="subcellular location">
    <subcellularLocation>
        <location evidence="1">Nucleus</location>
    </subcellularLocation>
</comment>
<feature type="region of interest" description="Disordered" evidence="3">
    <location>
        <begin position="106"/>
        <end position="156"/>
    </location>
</feature>
<dbReference type="EMBL" id="PQFF01000273">
    <property type="protein sequence ID" value="RHZ67815.1"/>
    <property type="molecule type" value="Genomic_DNA"/>
</dbReference>
<evidence type="ECO:0000313" key="6">
    <source>
        <dbReference type="Proteomes" id="UP000266861"/>
    </source>
</evidence>
<evidence type="ECO:0000256" key="3">
    <source>
        <dbReference type="SAM" id="MobiDB-lite"/>
    </source>
</evidence>
<feature type="region of interest" description="Disordered" evidence="3">
    <location>
        <begin position="213"/>
        <end position="254"/>
    </location>
</feature>
<accession>A0A397HX58</accession>
<evidence type="ECO:0000259" key="4">
    <source>
        <dbReference type="PROSITE" id="PS51204"/>
    </source>
</evidence>
<organism evidence="5 6">
    <name type="scientific">Diversispora epigaea</name>
    <dbReference type="NCBI Taxonomy" id="1348612"/>
    <lineage>
        <taxon>Eukaryota</taxon>
        <taxon>Fungi</taxon>
        <taxon>Fungi incertae sedis</taxon>
        <taxon>Mucoromycota</taxon>
        <taxon>Glomeromycotina</taxon>
        <taxon>Glomeromycetes</taxon>
        <taxon>Diversisporales</taxon>
        <taxon>Diversisporaceae</taxon>
        <taxon>Diversispora</taxon>
    </lineage>
</organism>
<evidence type="ECO:0000256" key="2">
    <source>
        <dbReference type="ARBA" id="ARBA00023242"/>
    </source>
</evidence>
<dbReference type="PANTHER" id="PTHR46459">
    <property type="entry name" value="E1A-BINDING PROTEIN P400-RELATED"/>
    <property type="match status" value="1"/>
</dbReference>
<dbReference type="STRING" id="1348612.A0A397HX58"/>
<gene>
    <name evidence="5" type="ORF">Glove_299g18</name>
</gene>
<dbReference type="InterPro" id="IPR014012">
    <property type="entry name" value="HSA_dom"/>
</dbReference>
<dbReference type="PROSITE" id="PS51204">
    <property type="entry name" value="HSA"/>
    <property type="match status" value="1"/>
</dbReference>
<feature type="region of interest" description="Disordered" evidence="3">
    <location>
        <begin position="494"/>
        <end position="516"/>
    </location>
</feature>
<keyword evidence="6" id="KW-1185">Reference proteome</keyword>
<dbReference type="GO" id="GO:0006281">
    <property type="term" value="P:DNA repair"/>
    <property type="evidence" value="ECO:0007669"/>
    <property type="project" value="TreeGrafter"/>
</dbReference>
<dbReference type="PANTHER" id="PTHR46459:SF1">
    <property type="entry name" value="E1A-BINDING PROTEIN P400"/>
    <property type="match status" value="1"/>
</dbReference>
<evidence type="ECO:0000313" key="5">
    <source>
        <dbReference type="EMBL" id="RHZ67815.1"/>
    </source>
</evidence>
<keyword evidence="2" id="KW-0539">Nucleus</keyword>
<proteinExistence type="predicted"/>
<feature type="compositionally biased region" description="Polar residues" evidence="3">
    <location>
        <begin position="108"/>
        <end position="127"/>
    </location>
</feature>
<dbReference type="SMART" id="SM00573">
    <property type="entry name" value="HSA"/>
    <property type="match status" value="1"/>
</dbReference>
<feature type="compositionally biased region" description="Polar residues" evidence="3">
    <location>
        <begin position="231"/>
        <end position="241"/>
    </location>
</feature>
<dbReference type="Pfam" id="PF07529">
    <property type="entry name" value="HSA"/>
    <property type="match status" value="1"/>
</dbReference>
<dbReference type="GO" id="GO:0003682">
    <property type="term" value="F:chromatin binding"/>
    <property type="evidence" value="ECO:0007669"/>
    <property type="project" value="TreeGrafter"/>
</dbReference>
<dbReference type="GO" id="GO:0035267">
    <property type="term" value="C:NuA4 histone acetyltransferase complex"/>
    <property type="evidence" value="ECO:0007669"/>
    <property type="project" value="TreeGrafter"/>
</dbReference>
<dbReference type="AlphaFoldDB" id="A0A397HX58"/>
<reference evidence="5 6" key="1">
    <citation type="submission" date="2018-08" db="EMBL/GenBank/DDBJ databases">
        <title>Genome and evolution of the arbuscular mycorrhizal fungus Diversispora epigaea (formerly Glomus versiforme) and its bacterial endosymbionts.</title>
        <authorList>
            <person name="Sun X."/>
            <person name="Fei Z."/>
            <person name="Harrison M."/>
        </authorList>
    </citation>
    <scope>NUCLEOTIDE SEQUENCE [LARGE SCALE GENOMIC DNA]</scope>
    <source>
        <strain evidence="5 6">IT104</strain>
    </source>
</reference>
<feature type="domain" description="HSA" evidence="4">
    <location>
        <begin position="315"/>
        <end position="388"/>
    </location>
</feature>
<feature type="region of interest" description="Disordered" evidence="3">
    <location>
        <begin position="688"/>
        <end position="737"/>
    </location>
</feature>